<organism evidence="3 4">
    <name type="scientific">Tepidiphilus thermophilus</name>
    <dbReference type="NCBI Taxonomy" id="876478"/>
    <lineage>
        <taxon>Bacteria</taxon>
        <taxon>Pseudomonadati</taxon>
        <taxon>Pseudomonadota</taxon>
        <taxon>Hydrogenophilia</taxon>
        <taxon>Hydrogenophilales</taxon>
        <taxon>Hydrogenophilaceae</taxon>
        <taxon>Tepidiphilus</taxon>
    </lineage>
</organism>
<reference evidence="4" key="1">
    <citation type="submission" date="2015-08" db="EMBL/GenBank/DDBJ databases">
        <authorList>
            <person name="Babu N.S."/>
            <person name="Beckwith C.J."/>
            <person name="Beseler K.G."/>
            <person name="Brison A."/>
            <person name="Carone J.V."/>
            <person name="Caskin T.P."/>
            <person name="Diamond M."/>
            <person name="Durham M.E."/>
            <person name="Foxe J.M."/>
            <person name="Go M."/>
            <person name="Henderson B.A."/>
            <person name="Jones I.B."/>
            <person name="McGettigan J.A."/>
            <person name="Micheletti S.J."/>
            <person name="Nasrallah M.E."/>
            <person name="Ortiz D."/>
            <person name="Piller C.R."/>
            <person name="Privatt S.R."/>
            <person name="Schneider S.L."/>
            <person name="Sharp S."/>
            <person name="Smith T.C."/>
            <person name="Stanton J.D."/>
            <person name="Ullery H.E."/>
            <person name="Wilson R.J."/>
            <person name="Serrano M.G."/>
            <person name="Buck G."/>
            <person name="Lee V."/>
            <person name="Wang Y."/>
            <person name="Carvalho R."/>
            <person name="Voegtly L."/>
            <person name="Shi R."/>
            <person name="Duckworth R."/>
            <person name="Johnson A."/>
            <person name="Loviza R."/>
            <person name="Walstead R."/>
            <person name="Shah Z."/>
            <person name="Kiflezghi M."/>
            <person name="Wade K."/>
            <person name="Ball S.L."/>
            <person name="Bradley K.W."/>
            <person name="Asai D.J."/>
            <person name="Bowman C.A."/>
            <person name="Russell D.A."/>
            <person name="Pope W.H."/>
            <person name="Jacobs-Sera D."/>
            <person name="Hendrix R.W."/>
            <person name="Hatfull G.F."/>
        </authorList>
    </citation>
    <scope>NUCLEOTIDE SEQUENCE [LARGE SCALE GENOMIC DNA]</scope>
    <source>
        <strain evidence="4">JCM 19170</strain>
    </source>
</reference>
<gene>
    <name evidence="3" type="ORF">Ga0061068_105121</name>
</gene>
<keyword evidence="2" id="KW-0732">Signal</keyword>
<evidence type="ECO:0000313" key="3">
    <source>
        <dbReference type="EMBL" id="CUB07218.1"/>
    </source>
</evidence>
<protein>
    <submittedName>
        <fullName evidence="3">LTXXQ motif family protein</fullName>
    </submittedName>
</protein>
<evidence type="ECO:0000256" key="1">
    <source>
        <dbReference type="SAM" id="MobiDB-lite"/>
    </source>
</evidence>
<feature type="region of interest" description="Disordered" evidence="1">
    <location>
        <begin position="37"/>
        <end position="69"/>
    </location>
</feature>
<proteinExistence type="predicted"/>
<dbReference type="EMBL" id="CYHH01000005">
    <property type="protein sequence ID" value="CUB07218.1"/>
    <property type="molecule type" value="Genomic_DNA"/>
</dbReference>
<feature type="signal peptide" evidence="2">
    <location>
        <begin position="1"/>
        <end position="36"/>
    </location>
</feature>
<sequence length="183" mass="20605">MNATTQSATIKKGGARRWRQGVLALALAGAAASGFAQPMGPGPAPMGPAGPGAGPAARQQMTPEQWRERMQQRHEAEVKRLEGLLNLRPEQRAAWEEFVAAWDKHREQFFSYRWDQEDSRAVTALGRLQQREEMLSAHLEAVRSLREAVQKFYTQLDDAQRDVFDREFLRWGKGPKGGGPRPR</sequence>
<evidence type="ECO:0000256" key="2">
    <source>
        <dbReference type="SAM" id="SignalP"/>
    </source>
</evidence>
<keyword evidence="4" id="KW-1185">Reference proteome</keyword>
<accession>A0A0K6IVW3</accession>
<dbReference type="Proteomes" id="UP000182108">
    <property type="component" value="Unassembled WGS sequence"/>
</dbReference>
<dbReference type="AlphaFoldDB" id="A0A0K6IVW3"/>
<dbReference type="GO" id="GO:0042597">
    <property type="term" value="C:periplasmic space"/>
    <property type="evidence" value="ECO:0007669"/>
    <property type="project" value="InterPro"/>
</dbReference>
<feature type="chain" id="PRO_5005505860" evidence="2">
    <location>
        <begin position="37"/>
        <end position="183"/>
    </location>
</feature>
<dbReference type="Pfam" id="PF07813">
    <property type="entry name" value="LTXXQ"/>
    <property type="match status" value="1"/>
</dbReference>
<dbReference type="RefSeq" id="WP_157287450.1">
    <property type="nucleotide sequence ID" value="NZ_CYHH01000005.1"/>
</dbReference>
<name>A0A0K6IVW3_9PROT</name>
<evidence type="ECO:0000313" key="4">
    <source>
        <dbReference type="Proteomes" id="UP000182108"/>
    </source>
</evidence>
<dbReference type="InterPro" id="IPR012899">
    <property type="entry name" value="LTXXQ"/>
</dbReference>